<keyword evidence="14" id="KW-1015">Disulfide bond</keyword>
<dbReference type="Gramene" id="OMO94112">
    <property type="protein sequence ID" value="OMO94112"/>
    <property type="gene ID" value="CCACVL1_06161"/>
</dbReference>
<dbReference type="GO" id="GO:0106310">
    <property type="term" value="F:protein serine kinase activity"/>
    <property type="evidence" value="ECO:0007669"/>
    <property type="project" value="RHEA"/>
</dbReference>
<dbReference type="InterPro" id="IPR003609">
    <property type="entry name" value="Pan_app"/>
</dbReference>
<dbReference type="InterPro" id="IPR000858">
    <property type="entry name" value="S_locus_glycoprot_dom"/>
</dbReference>
<evidence type="ECO:0000256" key="20">
    <source>
        <dbReference type="PROSITE-ProRule" id="PRU10141"/>
    </source>
</evidence>
<dbReference type="Pfam" id="PF00954">
    <property type="entry name" value="S_locus_glycop"/>
    <property type="match status" value="1"/>
</dbReference>
<keyword evidence="12 22" id="KW-1133">Transmembrane helix</keyword>
<dbReference type="Pfam" id="PF08276">
    <property type="entry name" value="PAN_2"/>
    <property type="match status" value="1"/>
</dbReference>
<dbReference type="InterPro" id="IPR011009">
    <property type="entry name" value="Kinase-like_dom_sf"/>
</dbReference>
<evidence type="ECO:0000256" key="9">
    <source>
        <dbReference type="ARBA" id="ARBA00022741"/>
    </source>
</evidence>
<dbReference type="OrthoDB" id="992483at2759"/>
<dbReference type="SMART" id="SM00473">
    <property type="entry name" value="PAN_AP"/>
    <property type="match status" value="1"/>
</dbReference>
<keyword evidence="5 19" id="KW-0808">Transferase</keyword>
<keyword evidence="3 19" id="KW-0723">Serine/threonine-protein kinase</keyword>
<dbReference type="Pfam" id="PF00069">
    <property type="entry name" value="Pkinase"/>
    <property type="match status" value="1"/>
</dbReference>
<evidence type="ECO:0000256" key="22">
    <source>
        <dbReference type="SAM" id="Phobius"/>
    </source>
</evidence>
<dbReference type="PROSITE" id="PS00107">
    <property type="entry name" value="PROTEIN_KINASE_ATP"/>
    <property type="match status" value="1"/>
</dbReference>
<evidence type="ECO:0000259" key="25">
    <source>
        <dbReference type="PROSITE" id="PS50948"/>
    </source>
</evidence>
<dbReference type="Gene3D" id="1.10.510.10">
    <property type="entry name" value="Transferase(Phosphotransferase) domain 1"/>
    <property type="match status" value="1"/>
</dbReference>
<dbReference type="CDD" id="cd00028">
    <property type="entry name" value="B_lectin"/>
    <property type="match status" value="1"/>
</dbReference>
<dbReference type="GO" id="GO:0004674">
    <property type="term" value="F:protein serine/threonine kinase activity"/>
    <property type="evidence" value="ECO:0007669"/>
    <property type="project" value="UniProtKB-KW"/>
</dbReference>
<feature type="transmembrane region" description="Helical" evidence="22">
    <location>
        <begin position="394"/>
        <end position="416"/>
    </location>
</feature>
<dbReference type="InterPro" id="IPR024171">
    <property type="entry name" value="SRK-like_kinase"/>
</dbReference>
<feature type="domain" description="Protein kinase" evidence="23">
    <location>
        <begin position="448"/>
        <end position="736"/>
    </location>
</feature>
<dbReference type="InterPro" id="IPR017441">
    <property type="entry name" value="Protein_kinase_ATP_BS"/>
</dbReference>
<comment type="catalytic activity">
    <reaction evidence="17 19">
        <text>L-threonyl-[protein] + ATP = O-phospho-L-threonyl-[protein] + ADP + H(+)</text>
        <dbReference type="Rhea" id="RHEA:46608"/>
        <dbReference type="Rhea" id="RHEA-COMP:11060"/>
        <dbReference type="Rhea" id="RHEA-COMP:11605"/>
        <dbReference type="ChEBI" id="CHEBI:15378"/>
        <dbReference type="ChEBI" id="CHEBI:30013"/>
        <dbReference type="ChEBI" id="CHEBI:30616"/>
        <dbReference type="ChEBI" id="CHEBI:61977"/>
        <dbReference type="ChEBI" id="CHEBI:456216"/>
        <dbReference type="EC" id="2.7.11.1"/>
    </reaction>
</comment>
<evidence type="ECO:0000256" key="18">
    <source>
        <dbReference type="ARBA" id="ARBA00048679"/>
    </source>
</evidence>
<feature type="binding site" evidence="20">
    <location>
        <position position="477"/>
    </location>
    <ligand>
        <name>ATP</name>
        <dbReference type="ChEBI" id="CHEBI:30616"/>
    </ligand>
</feature>
<evidence type="ECO:0000256" key="7">
    <source>
        <dbReference type="ARBA" id="ARBA00022729"/>
    </source>
</evidence>
<accession>A0A1R3JH31</accession>
<keyword evidence="2" id="KW-1003">Cell membrane</keyword>
<keyword evidence="6 22" id="KW-0812">Transmembrane</keyword>
<evidence type="ECO:0000256" key="3">
    <source>
        <dbReference type="ARBA" id="ARBA00022527"/>
    </source>
</evidence>
<evidence type="ECO:0000256" key="8">
    <source>
        <dbReference type="ARBA" id="ARBA00022734"/>
    </source>
</evidence>
<comment type="caution">
    <text evidence="26">The sequence shown here is derived from an EMBL/GenBank/DDBJ whole genome shotgun (WGS) entry which is preliminary data.</text>
</comment>
<evidence type="ECO:0000313" key="26">
    <source>
        <dbReference type="EMBL" id="OMO94112.1"/>
    </source>
</evidence>
<dbReference type="CDD" id="cd01098">
    <property type="entry name" value="PAN_AP_plant"/>
    <property type="match status" value="1"/>
</dbReference>
<organism evidence="26 27">
    <name type="scientific">Corchorus capsularis</name>
    <name type="common">Jute</name>
    <dbReference type="NCBI Taxonomy" id="210143"/>
    <lineage>
        <taxon>Eukaryota</taxon>
        <taxon>Viridiplantae</taxon>
        <taxon>Streptophyta</taxon>
        <taxon>Embryophyta</taxon>
        <taxon>Tracheophyta</taxon>
        <taxon>Spermatophyta</taxon>
        <taxon>Magnoliopsida</taxon>
        <taxon>eudicotyledons</taxon>
        <taxon>Gunneridae</taxon>
        <taxon>Pentapetalae</taxon>
        <taxon>rosids</taxon>
        <taxon>malvids</taxon>
        <taxon>Malvales</taxon>
        <taxon>Malvaceae</taxon>
        <taxon>Grewioideae</taxon>
        <taxon>Apeibeae</taxon>
        <taxon>Corchorus</taxon>
    </lineage>
</organism>
<gene>
    <name evidence="26" type="ORF">CCACVL1_06161</name>
</gene>
<dbReference type="InterPro" id="IPR001480">
    <property type="entry name" value="Bulb-type_lectin_dom"/>
</dbReference>
<dbReference type="PANTHER" id="PTHR47974">
    <property type="entry name" value="OS07G0415500 PROTEIN"/>
    <property type="match status" value="1"/>
</dbReference>
<dbReference type="Gene3D" id="2.90.10.30">
    <property type="match status" value="1"/>
</dbReference>
<evidence type="ECO:0000256" key="17">
    <source>
        <dbReference type="ARBA" id="ARBA00047899"/>
    </source>
</evidence>
<evidence type="ECO:0000256" key="21">
    <source>
        <dbReference type="SAM" id="MobiDB-lite"/>
    </source>
</evidence>
<feature type="domain" description="Bulb-type lectin" evidence="24">
    <location>
        <begin position="1"/>
        <end position="106"/>
    </location>
</feature>
<dbReference type="FunFam" id="1.10.510.10:FF:000227">
    <property type="entry name" value="Serine/threonine-protein kinase"/>
    <property type="match status" value="1"/>
</dbReference>
<dbReference type="GO" id="GO:0048544">
    <property type="term" value="P:recognition of pollen"/>
    <property type="evidence" value="ECO:0007669"/>
    <property type="project" value="InterPro"/>
</dbReference>
<dbReference type="SUPFAM" id="SSF51110">
    <property type="entry name" value="alpha-D-mannose-specific plant lectins"/>
    <property type="match status" value="1"/>
</dbReference>
<dbReference type="PANTHER" id="PTHR47974:SF19">
    <property type="entry name" value="RECEPTOR-LIKE SERINE_THREONINE-PROTEIN KINASE"/>
    <property type="match status" value="1"/>
</dbReference>
<evidence type="ECO:0000256" key="2">
    <source>
        <dbReference type="ARBA" id="ARBA00022475"/>
    </source>
</evidence>
<evidence type="ECO:0000259" key="24">
    <source>
        <dbReference type="PROSITE" id="PS50927"/>
    </source>
</evidence>
<keyword evidence="16" id="KW-0325">Glycoprotein</keyword>
<name>A0A1R3JH31_COCAP</name>
<comment type="catalytic activity">
    <reaction evidence="18 19">
        <text>L-seryl-[protein] + ATP = O-phospho-L-seryl-[protein] + ADP + H(+)</text>
        <dbReference type="Rhea" id="RHEA:17989"/>
        <dbReference type="Rhea" id="RHEA-COMP:9863"/>
        <dbReference type="Rhea" id="RHEA-COMP:11604"/>
        <dbReference type="ChEBI" id="CHEBI:15378"/>
        <dbReference type="ChEBI" id="CHEBI:29999"/>
        <dbReference type="ChEBI" id="CHEBI:30616"/>
        <dbReference type="ChEBI" id="CHEBI:83421"/>
        <dbReference type="ChEBI" id="CHEBI:456216"/>
        <dbReference type="EC" id="2.7.11.1"/>
    </reaction>
</comment>
<keyword evidence="8" id="KW-0430">Lectin</keyword>
<evidence type="ECO:0000256" key="5">
    <source>
        <dbReference type="ARBA" id="ARBA00022679"/>
    </source>
</evidence>
<dbReference type="Pfam" id="PF01453">
    <property type="entry name" value="B_lectin"/>
    <property type="match status" value="1"/>
</dbReference>
<dbReference type="AlphaFoldDB" id="A0A1R3JH31"/>
<dbReference type="EC" id="2.7.11.1" evidence="19"/>
<dbReference type="OMA" id="QGMTSWR"/>
<evidence type="ECO:0000256" key="15">
    <source>
        <dbReference type="ARBA" id="ARBA00023170"/>
    </source>
</evidence>
<dbReference type="SMART" id="SM00220">
    <property type="entry name" value="S_TKc"/>
    <property type="match status" value="1"/>
</dbReference>
<dbReference type="PROSITE" id="PS00108">
    <property type="entry name" value="PROTEIN_KINASE_ST"/>
    <property type="match status" value="1"/>
</dbReference>
<keyword evidence="10 19" id="KW-0418">Kinase</keyword>
<sequence>MGRPFHGEAALVGRPAHGEAASGTVPPWLNLPSGAASPREKPVRDIYSSVLKISDGNLVLFDESQVPIWSTNVSSTNSTSAVAVLLDDGNLILRDGPNSSIILWQSFDHPADTWLAGSKLSFNKRTNQSRRYTSWKSQDDPAPGLFSMEIDPNQTDQVIFIWNTSQRYWVSGAWDEQANSFSLVPEMRMLFLAGFNFTHFSNENESYFTYSFNNHLIISRCSINASGQFIATSWLTSSREWTLFFSQPRQQCEVYGYCGAFGSCNDQSTQFCNCLTGFQPASQEEWNQQLYTGGCVRQAKLQCQNANERRDPFLKSRMTTFPTNPLNVTADGIKDCKSTCLKNCSCTAYIYDENNGCSIWIGDLLNLKQPGEDDSEGKTLYIRIASTPANKKKLIIVAIAVSLGLFLLGLITIFIIKIRRWRRTIIPTNPTEGSLMPFGYKDLQKATNNFSEKLGKGGFGSIFKGTLPDGSLVAVKKLEGINQGEKQFRTEVSTVGVINHVNLIRLRGFCSEGSRKLLVYDYMPNGSLDKHLFNAKGSELLDWKTRYQIALGAARGLAYLHDKCRDSIIHCDIKPENILLDADFCPKVADYGLAKFIGRELSRVLTTMRGTLGYLAPEWISGQDITPKADVYSYGMMLLEIVSGTRNFRVQHSNDEQTAFFPATVALQVTEDGDALNLLDNKLNGDVNIEELSRICTVACSCIQDDEFQRPTMSQVVQILEGILEILLAPIIHDFLASFSLLYGDGA</sequence>
<keyword evidence="9 19" id="KW-0547">Nucleotide-binding</keyword>
<evidence type="ECO:0000256" key="4">
    <source>
        <dbReference type="ARBA" id="ARBA00022553"/>
    </source>
</evidence>
<comment type="similarity">
    <text evidence="19">Belongs to the protein kinase superfamily. Ser/Thr protein kinase family.</text>
</comment>
<evidence type="ECO:0000256" key="19">
    <source>
        <dbReference type="PIRNR" id="PIRNR000641"/>
    </source>
</evidence>
<dbReference type="FunFam" id="3.30.200.20:FF:000370">
    <property type="entry name" value="Receptor-like protein kinase 4"/>
    <property type="match status" value="1"/>
</dbReference>
<dbReference type="SUPFAM" id="SSF56112">
    <property type="entry name" value="Protein kinase-like (PK-like)"/>
    <property type="match status" value="1"/>
</dbReference>
<keyword evidence="13 22" id="KW-0472">Membrane</keyword>
<proteinExistence type="inferred from homology"/>
<dbReference type="EMBL" id="AWWV01007944">
    <property type="protein sequence ID" value="OMO94112.1"/>
    <property type="molecule type" value="Genomic_DNA"/>
</dbReference>
<evidence type="ECO:0000256" key="6">
    <source>
        <dbReference type="ARBA" id="ARBA00022692"/>
    </source>
</evidence>
<dbReference type="PROSITE" id="PS50927">
    <property type="entry name" value="BULB_LECTIN"/>
    <property type="match status" value="1"/>
</dbReference>
<dbReference type="CDD" id="cd14066">
    <property type="entry name" value="STKc_IRAK"/>
    <property type="match status" value="1"/>
</dbReference>
<dbReference type="InterPro" id="IPR008271">
    <property type="entry name" value="Ser/Thr_kinase_AS"/>
</dbReference>
<keyword evidence="7" id="KW-0732">Signal</keyword>
<dbReference type="PROSITE" id="PS50948">
    <property type="entry name" value="PAN"/>
    <property type="match status" value="1"/>
</dbReference>
<evidence type="ECO:0000256" key="1">
    <source>
        <dbReference type="ARBA" id="ARBA00004251"/>
    </source>
</evidence>
<evidence type="ECO:0000256" key="10">
    <source>
        <dbReference type="ARBA" id="ARBA00022777"/>
    </source>
</evidence>
<dbReference type="GO" id="GO:0005524">
    <property type="term" value="F:ATP binding"/>
    <property type="evidence" value="ECO:0007669"/>
    <property type="project" value="UniProtKB-UniRule"/>
</dbReference>
<dbReference type="GO" id="GO:0030246">
    <property type="term" value="F:carbohydrate binding"/>
    <property type="evidence" value="ECO:0007669"/>
    <property type="project" value="UniProtKB-KW"/>
</dbReference>
<dbReference type="GO" id="GO:0005886">
    <property type="term" value="C:plasma membrane"/>
    <property type="evidence" value="ECO:0007669"/>
    <property type="project" value="UniProtKB-SubCell"/>
</dbReference>
<evidence type="ECO:0000313" key="27">
    <source>
        <dbReference type="Proteomes" id="UP000188268"/>
    </source>
</evidence>
<feature type="region of interest" description="Disordered" evidence="21">
    <location>
        <begin position="16"/>
        <end position="40"/>
    </location>
</feature>
<keyword evidence="27" id="KW-1185">Reference proteome</keyword>
<dbReference type="SMART" id="SM00108">
    <property type="entry name" value="B_lectin"/>
    <property type="match status" value="1"/>
</dbReference>
<dbReference type="InterPro" id="IPR000719">
    <property type="entry name" value="Prot_kinase_dom"/>
</dbReference>
<comment type="subcellular location">
    <subcellularLocation>
        <location evidence="1">Cell membrane</location>
        <topology evidence="1">Single-pass type I membrane protein</topology>
    </subcellularLocation>
</comment>
<dbReference type="Gene3D" id="3.30.200.20">
    <property type="entry name" value="Phosphorylase Kinase, domain 1"/>
    <property type="match status" value="1"/>
</dbReference>
<dbReference type="Proteomes" id="UP000188268">
    <property type="component" value="Unassembled WGS sequence"/>
</dbReference>
<evidence type="ECO:0000256" key="12">
    <source>
        <dbReference type="ARBA" id="ARBA00022989"/>
    </source>
</evidence>
<dbReference type="PIRSF" id="PIRSF000641">
    <property type="entry name" value="SRK"/>
    <property type="match status" value="1"/>
</dbReference>
<protein>
    <recommendedName>
        <fullName evidence="19">Receptor-like serine/threonine-protein kinase</fullName>
        <ecNumber evidence="19">2.7.11.1</ecNumber>
    </recommendedName>
</protein>
<evidence type="ECO:0000259" key="23">
    <source>
        <dbReference type="PROSITE" id="PS50011"/>
    </source>
</evidence>
<evidence type="ECO:0000256" key="16">
    <source>
        <dbReference type="ARBA" id="ARBA00023180"/>
    </source>
</evidence>
<keyword evidence="15" id="KW-0675">Receptor</keyword>
<evidence type="ECO:0000256" key="14">
    <source>
        <dbReference type="ARBA" id="ARBA00023157"/>
    </source>
</evidence>
<evidence type="ECO:0000256" key="13">
    <source>
        <dbReference type="ARBA" id="ARBA00023136"/>
    </source>
</evidence>
<reference evidence="26 27" key="1">
    <citation type="submission" date="2013-09" db="EMBL/GenBank/DDBJ databases">
        <title>Corchorus capsularis genome sequencing.</title>
        <authorList>
            <person name="Alam M."/>
            <person name="Haque M.S."/>
            <person name="Islam M.S."/>
            <person name="Emdad E.M."/>
            <person name="Islam M.M."/>
            <person name="Ahmed B."/>
            <person name="Halim A."/>
            <person name="Hossen Q.M.M."/>
            <person name="Hossain M.Z."/>
            <person name="Ahmed R."/>
            <person name="Khan M.M."/>
            <person name="Islam R."/>
            <person name="Rashid M.M."/>
            <person name="Khan S.A."/>
            <person name="Rahman M.S."/>
            <person name="Alam M."/>
        </authorList>
    </citation>
    <scope>NUCLEOTIDE SEQUENCE [LARGE SCALE GENOMIC DNA]</scope>
    <source>
        <strain evidence="27">cv. CVL-1</strain>
        <tissue evidence="26">Whole seedling</tissue>
    </source>
</reference>
<dbReference type="InterPro" id="IPR036426">
    <property type="entry name" value="Bulb-type_lectin_dom_sf"/>
</dbReference>
<keyword evidence="11 19" id="KW-0067">ATP-binding</keyword>
<dbReference type="STRING" id="210143.A0A1R3JH31"/>
<keyword evidence="4" id="KW-0597">Phosphoprotein</keyword>
<dbReference type="PROSITE" id="PS50011">
    <property type="entry name" value="PROTEIN_KINASE_DOM"/>
    <property type="match status" value="1"/>
</dbReference>
<feature type="domain" description="Apple" evidence="25">
    <location>
        <begin position="303"/>
        <end position="385"/>
    </location>
</feature>
<evidence type="ECO:0000256" key="11">
    <source>
        <dbReference type="ARBA" id="ARBA00022840"/>
    </source>
</evidence>